<evidence type="ECO:0000313" key="2">
    <source>
        <dbReference type="EMBL" id="KKN82729.1"/>
    </source>
</evidence>
<keyword evidence="1" id="KW-0812">Transmembrane</keyword>
<dbReference type="EMBL" id="LAZR01000195">
    <property type="protein sequence ID" value="KKN82729.1"/>
    <property type="molecule type" value="Genomic_DNA"/>
</dbReference>
<name>A0A0F9TTQ5_9ZZZZ</name>
<feature type="transmembrane region" description="Helical" evidence="1">
    <location>
        <begin position="6"/>
        <end position="28"/>
    </location>
</feature>
<proteinExistence type="predicted"/>
<protein>
    <submittedName>
        <fullName evidence="2">Uncharacterized protein</fullName>
    </submittedName>
</protein>
<accession>A0A0F9TTQ5</accession>
<gene>
    <name evidence="2" type="ORF">LCGC14_0305530</name>
</gene>
<keyword evidence="1" id="KW-1133">Transmembrane helix</keyword>
<dbReference type="AlphaFoldDB" id="A0A0F9TTQ5"/>
<organism evidence="2">
    <name type="scientific">marine sediment metagenome</name>
    <dbReference type="NCBI Taxonomy" id="412755"/>
    <lineage>
        <taxon>unclassified sequences</taxon>
        <taxon>metagenomes</taxon>
        <taxon>ecological metagenomes</taxon>
    </lineage>
</organism>
<feature type="transmembrane region" description="Helical" evidence="1">
    <location>
        <begin position="86"/>
        <end position="103"/>
    </location>
</feature>
<comment type="caution">
    <text evidence="2">The sequence shown here is derived from an EMBL/GenBank/DDBJ whole genome shotgun (WGS) entry which is preliminary data.</text>
</comment>
<sequence length="250" mass="28278">MIGLLEILYALGTGIVAVLLWMLVKSFIRRQLREKLSKNITTGNSSIGKTYKVDRFRWDKFKDNFSLGSGRKWGKVLSDIFDARKWVIRILIFLIAFGAYSYWQGRIQAPAQFNWDYEKEITLKVARGSVLLHKPANSAEAYWVSENGRKTKVKVGDIKEIKDLLKPIGFELKPIIVAGVGLGERGAGFEGGAGIRFLRFFKQRAEAFITNRGIYLGTSYQFTDHSGVGLAAGRGFAGDSRMMLYWVTRF</sequence>
<evidence type="ECO:0000256" key="1">
    <source>
        <dbReference type="SAM" id="Phobius"/>
    </source>
</evidence>
<reference evidence="2" key="1">
    <citation type="journal article" date="2015" name="Nature">
        <title>Complex archaea that bridge the gap between prokaryotes and eukaryotes.</title>
        <authorList>
            <person name="Spang A."/>
            <person name="Saw J.H."/>
            <person name="Jorgensen S.L."/>
            <person name="Zaremba-Niedzwiedzka K."/>
            <person name="Martijn J."/>
            <person name="Lind A.E."/>
            <person name="van Eijk R."/>
            <person name="Schleper C."/>
            <person name="Guy L."/>
            <person name="Ettema T.J."/>
        </authorList>
    </citation>
    <scope>NUCLEOTIDE SEQUENCE</scope>
</reference>
<keyword evidence="1" id="KW-0472">Membrane</keyword>